<evidence type="ECO:0000313" key="3">
    <source>
        <dbReference type="Proteomes" id="UP000093053"/>
    </source>
</evidence>
<dbReference type="AlphaFoldDB" id="A0A1B2HJG5"/>
<accession>A0A1B2HJG5</accession>
<dbReference type="RefSeq" id="WP_065916201.1">
    <property type="nucleotide sequence ID" value="NZ_CP016793.1"/>
</dbReference>
<dbReference type="Proteomes" id="UP000093053">
    <property type="component" value="Chromosome"/>
</dbReference>
<feature type="compositionally biased region" description="Pro residues" evidence="1">
    <location>
        <begin position="265"/>
        <end position="320"/>
    </location>
</feature>
<name>A0A1B2HJG5_9PSEU</name>
<keyword evidence="3" id="KW-1185">Reference proteome</keyword>
<organism evidence="2 3">
    <name type="scientific">Lentzea guizhouensis</name>
    <dbReference type="NCBI Taxonomy" id="1586287"/>
    <lineage>
        <taxon>Bacteria</taxon>
        <taxon>Bacillati</taxon>
        <taxon>Actinomycetota</taxon>
        <taxon>Actinomycetes</taxon>
        <taxon>Pseudonocardiales</taxon>
        <taxon>Pseudonocardiaceae</taxon>
        <taxon>Lentzea</taxon>
    </lineage>
</organism>
<evidence type="ECO:0000256" key="1">
    <source>
        <dbReference type="SAM" id="MobiDB-lite"/>
    </source>
</evidence>
<evidence type="ECO:0000313" key="2">
    <source>
        <dbReference type="EMBL" id="ANZ37840.1"/>
    </source>
</evidence>
<proteinExistence type="predicted"/>
<feature type="region of interest" description="Disordered" evidence="1">
    <location>
        <begin position="213"/>
        <end position="320"/>
    </location>
</feature>
<protein>
    <submittedName>
        <fullName evidence="2">Uncharacterized protein</fullName>
    </submittedName>
</protein>
<dbReference type="PRINTS" id="PR01217">
    <property type="entry name" value="PRICHEXTENSN"/>
</dbReference>
<sequence>MPAGFTLTPGEDAKDLPITVRNTGGTRAARAWCSARLLQPDGSADQTVHCPAGGGLITCTTPQGIAPGGRATFLFRLRATHEAVTGVITGAITAGAAINVNVSVDVEVPPVNDDIELTVSTWREVFWDPRVDVLVRNRGPRPGTLKLDITSSSNIAIFTPYRDCTRTDRNAIRCVTDLEQGAKYRMSLWAFGLPHRGGSITVTASLGNATKSVTVPVKGRPGHNPVDPVDPVDPVEPPPATTTAPTTVPPTKPTVPADPTKPGTPTLPLPLPGGPTVPLPLPLPGEPTVPPPAPAPAPVPVPVPTTPPPPTSEPCQRPPIWPLPLIPDLLPWPCRPPQS</sequence>
<dbReference type="STRING" id="1586287.BBK82_19005"/>
<feature type="compositionally biased region" description="Low complexity" evidence="1">
    <location>
        <begin position="254"/>
        <end position="264"/>
    </location>
</feature>
<reference evidence="2 3" key="1">
    <citation type="submission" date="2016-07" db="EMBL/GenBank/DDBJ databases">
        <title>Complete genome sequence of the Lentzea guizhouensis DHS C013.</title>
        <authorList>
            <person name="Cao C."/>
        </authorList>
    </citation>
    <scope>NUCLEOTIDE SEQUENCE [LARGE SCALE GENOMIC DNA]</scope>
    <source>
        <strain evidence="2 3">DHS C013</strain>
    </source>
</reference>
<dbReference type="EMBL" id="CP016793">
    <property type="protein sequence ID" value="ANZ37840.1"/>
    <property type="molecule type" value="Genomic_DNA"/>
</dbReference>
<gene>
    <name evidence="2" type="ORF">BBK82_19005</name>
</gene>
<dbReference type="KEGG" id="led:BBK82_19005"/>